<organism evidence="4 5">
    <name type="scientific">Fusarium tricinctum</name>
    <dbReference type="NCBI Taxonomy" id="61284"/>
    <lineage>
        <taxon>Eukaryota</taxon>
        <taxon>Fungi</taxon>
        <taxon>Dikarya</taxon>
        <taxon>Ascomycota</taxon>
        <taxon>Pezizomycotina</taxon>
        <taxon>Sordariomycetes</taxon>
        <taxon>Hypocreomycetidae</taxon>
        <taxon>Hypocreales</taxon>
        <taxon>Nectriaceae</taxon>
        <taxon>Fusarium</taxon>
        <taxon>Fusarium tricinctum species complex</taxon>
    </lineage>
</organism>
<sequence>IKGRVDAEDLEGKTPLHYACEGVGDGTDKIVRNLLKAGAEINKQARDGSRPIHCAAESGAVETLRTLAEAGAIVDSLDVMGKTPLMLAALGAHKDAVEVLIGEYHVDKETPDGAGWRPLHCAVWAGRYDMVKLLIEEYGVDRESQTKVGWTPLFVAAAIDRGLALVRPLMEHQGIDVDARDVDGRTALMTAIRMGMEGTMRMLVLELGADVNARDNQGQTPLHNAMKLSANHAAVSAEVLLGELGADVHARSRRGDTPLHIAARQGHREVMLKLIQEFGADA</sequence>
<dbReference type="EMBL" id="JAGPXF010000002">
    <property type="protein sequence ID" value="KAH7258026.1"/>
    <property type="molecule type" value="Genomic_DNA"/>
</dbReference>
<proteinExistence type="predicted"/>
<feature type="non-terminal residue" evidence="4">
    <location>
        <position position="1"/>
    </location>
</feature>
<keyword evidence="2 3" id="KW-0040">ANK repeat</keyword>
<evidence type="ECO:0000256" key="3">
    <source>
        <dbReference type="PROSITE-ProRule" id="PRU00023"/>
    </source>
</evidence>
<feature type="repeat" description="ANK" evidence="3">
    <location>
        <begin position="183"/>
        <end position="216"/>
    </location>
</feature>
<feature type="repeat" description="ANK" evidence="3">
    <location>
        <begin position="114"/>
        <end position="136"/>
    </location>
</feature>
<dbReference type="OrthoDB" id="20872at2759"/>
<feature type="non-terminal residue" evidence="4">
    <location>
        <position position="282"/>
    </location>
</feature>
<evidence type="ECO:0000313" key="5">
    <source>
        <dbReference type="Proteomes" id="UP000813427"/>
    </source>
</evidence>
<evidence type="ECO:0000256" key="1">
    <source>
        <dbReference type="ARBA" id="ARBA00022737"/>
    </source>
</evidence>
<protein>
    <submittedName>
        <fullName evidence="4">Ankyrin repeat-containing domain protein</fullName>
    </submittedName>
</protein>
<dbReference type="Pfam" id="PF13637">
    <property type="entry name" value="Ank_4"/>
    <property type="match status" value="1"/>
</dbReference>
<dbReference type="InterPro" id="IPR002110">
    <property type="entry name" value="Ankyrin_rpt"/>
</dbReference>
<accession>A0A8K0S326</accession>
<name>A0A8K0S326_9HYPO</name>
<dbReference type="Gene3D" id="1.25.40.20">
    <property type="entry name" value="Ankyrin repeat-containing domain"/>
    <property type="match status" value="4"/>
</dbReference>
<feature type="repeat" description="ANK" evidence="3">
    <location>
        <begin position="254"/>
        <end position="282"/>
    </location>
</feature>
<dbReference type="PANTHER" id="PTHR24126:SF14">
    <property type="entry name" value="ANK_REP_REGION DOMAIN-CONTAINING PROTEIN"/>
    <property type="match status" value="1"/>
</dbReference>
<feature type="repeat" description="ANK" evidence="3">
    <location>
        <begin position="47"/>
        <end position="79"/>
    </location>
</feature>
<dbReference type="Pfam" id="PF12796">
    <property type="entry name" value="Ank_2"/>
    <property type="match status" value="2"/>
</dbReference>
<feature type="repeat" description="ANK" evidence="3">
    <location>
        <begin position="11"/>
        <end position="46"/>
    </location>
</feature>
<dbReference type="PRINTS" id="PR01415">
    <property type="entry name" value="ANKYRIN"/>
</dbReference>
<keyword evidence="1" id="KW-0677">Repeat</keyword>
<reference evidence="4" key="1">
    <citation type="journal article" date="2021" name="Nat. Commun.">
        <title>Genetic determinants of endophytism in the Arabidopsis root mycobiome.</title>
        <authorList>
            <person name="Mesny F."/>
            <person name="Miyauchi S."/>
            <person name="Thiergart T."/>
            <person name="Pickel B."/>
            <person name="Atanasova L."/>
            <person name="Karlsson M."/>
            <person name="Huettel B."/>
            <person name="Barry K.W."/>
            <person name="Haridas S."/>
            <person name="Chen C."/>
            <person name="Bauer D."/>
            <person name="Andreopoulos W."/>
            <person name="Pangilinan J."/>
            <person name="LaButti K."/>
            <person name="Riley R."/>
            <person name="Lipzen A."/>
            <person name="Clum A."/>
            <person name="Drula E."/>
            <person name="Henrissat B."/>
            <person name="Kohler A."/>
            <person name="Grigoriev I.V."/>
            <person name="Martin F.M."/>
            <person name="Hacquard S."/>
        </authorList>
    </citation>
    <scope>NUCLEOTIDE SEQUENCE</scope>
    <source>
        <strain evidence="4">MPI-SDFR-AT-0068</strain>
    </source>
</reference>
<dbReference type="PROSITE" id="PS50088">
    <property type="entry name" value="ANK_REPEAT"/>
    <property type="match status" value="5"/>
</dbReference>
<dbReference type="PANTHER" id="PTHR24126">
    <property type="entry name" value="ANKYRIN REPEAT, PH AND SEC7 DOMAIN CONTAINING PROTEIN SECG-RELATED"/>
    <property type="match status" value="1"/>
</dbReference>
<comment type="caution">
    <text evidence="4">The sequence shown here is derived from an EMBL/GenBank/DDBJ whole genome shotgun (WGS) entry which is preliminary data.</text>
</comment>
<dbReference type="InterPro" id="IPR036770">
    <property type="entry name" value="Ankyrin_rpt-contain_sf"/>
</dbReference>
<dbReference type="SUPFAM" id="SSF48403">
    <property type="entry name" value="Ankyrin repeat"/>
    <property type="match status" value="1"/>
</dbReference>
<evidence type="ECO:0000313" key="4">
    <source>
        <dbReference type="EMBL" id="KAH7258026.1"/>
    </source>
</evidence>
<keyword evidence="5" id="KW-1185">Reference proteome</keyword>
<dbReference type="PROSITE" id="PS50297">
    <property type="entry name" value="ANK_REP_REGION"/>
    <property type="match status" value="5"/>
</dbReference>
<evidence type="ECO:0000256" key="2">
    <source>
        <dbReference type="ARBA" id="ARBA00023043"/>
    </source>
</evidence>
<gene>
    <name evidence="4" type="ORF">BKA59DRAFT_382593</name>
</gene>
<dbReference type="Proteomes" id="UP000813427">
    <property type="component" value="Unassembled WGS sequence"/>
</dbReference>
<dbReference type="AlphaFoldDB" id="A0A8K0S326"/>
<dbReference type="SMART" id="SM00248">
    <property type="entry name" value="ANK"/>
    <property type="match status" value="8"/>
</dbReference>